<evidence type="ECO:0000256" key="13">
    <source>
        <dbReference type="ARBA" id="ARBA00050019"/>
    </source>
</evidence>
<keyword evidence="7" id="KW-0350">Heme biosynthesis</keyword>
<proteinExistence type="inferred from homology"/>
<dbReference type="PANTHER" id="PTHR36843:SF1">
    <property type="entry name" value="COPROHEME DECARBOXYLASE"/>
    <property type="match status" value="1"/>
</dbReference>
<protein>
    <recommendedName>
        <fullName evidence="2">Coproheme decarboxylase</fullName>
        <ecNumber evidence="13">1.3.98.5</ecNumber>
    </recommendedName>
    <alternativeName>
        <fullName evidence="9">Coproheme III oxidative decarboxylase</fullName>
    </alternativeName>
    <alternativeName>
        <fullName evidence="10">Hydrogen peroxide-dependent heme synthase</fullName>
    </alternativeName>
</protein>
<dbReference type="AlphaFoldDB" id="A0A317ZCE8"/>
<evidence type="ECO:0000313" key="15">
    <source>
        <dbReference type="Proteomes" id="UP000246351"/>
    </source>
</evidence>
<evidence type="ECO:0000256" key="9">
    <source>
        <dbReference type="ARBA" id="ARBA00029882"/>
    </source>
</evidence>
<dbReference type="GO" id="GO:0020037">
    <property type="term" value="F:heme binding"/>
    <property type="evidence" value="ECO:0007669"/>
    <property type="project" value="InterPro"/>
</dbReference>
<evidence type="ECO:0000256" key="8">
    <source>
        <dbReference type="ARBA" id="ARBA00023444"/>
    </source>
</evidence>
<evidence type="ECO:0000256" key="2">
    <source>
        <dbReference type="ARBA" id="ARBA00014413"/>
    </source>
</evidence>
<dbReference type="EMBL" id="QEIV01000134">
    <property type="protein sequence ID" value="PWZ99578.1"/>
    <property type="molecule type" value="Genomic_DNA"/>
</dbReference>
<comment type="pathway">
    <text evidence="8">Porphyrin-containing compound metabolism.</text>
</comment>
<organism evidence="14 15">
    <name type="scientific">Staphylococcus pseudintermedius</name>
    <dbReference type="NCBI Taxonomy" id="283734"/>
    <lineage>
        <taxon>Bacteria</taxon>
        <taxon>Bacillati</taxon>
        <taxon>Bacillota</taxon>
        <taxon>Bacilli</taxon>
        <taxon>Bacillales</taxon>
        <taxon>Staphylococcaceae</taxon>
        <taxon>Staphylococcus</taxon>
        <taxon>Staphylococcus intermedius group</taxon>
    </lineage>
</organism>
<dbReference type="Proteomes" id="UP000246351">
    <property type="component" value="Unassembled WGS sequence"/>
</dbReference>
<accession>A0A317ZCE8</accession>
<evidence type="ECO:0000256" key="10">
    <source>
        <dbReference type="ARBA" id="ARBA00030236"/>
    </source>
</evidence>
<evidence type="ECO:0000256" key="5">
    <source>
        <dbReference type="ARBA" id="ARBA00023002"/>
    </source>
</evidence>
<dbReference type="Gene3D" id="3.30.70.1030">
    <property type="entry name" value="Apc35880, domain 1"/>
    <property type="match status" value="2"/>
</dbReference>
<evidence type="ECO:0000256" key="6">
    <source>
        <dbReference type="ARBA" id="ARBA00023004"/>
    </source>
</evidence>
<feature type="non-terminal residue" evidence="14">
    <location>
        <position position="260"/>
    </location>
</feature>
<keyword evidence="5" id="KW-0560">Oxidoreductase</keyword>
<keyword evidence="6" id="KW-0408">Iron</keyword>
<evidence type="ECO:0000313" key="14">
    <source>
        <dbReference type="EMBL" id="PWZ99578.1"/>
    </source>
</evidence>
<dbReference type="PANTHER" id="PTHR36843">
    <property type="entry name" value="HEME-DEPENDENT PEROXIDASE YWFI-RELATED"/>
    <property type="match status" value="1"/>
</dbReference>
<evidence type="ECO:0000256" key="12">
    <source>
        <dbReference type="ARBA" id="ARBA00049935"/>
    </source>
</evidence>
<keyword evidence="3" id="KW-0349">Heme</keyword>
<comment type="cofactor">
    <cofactor evidence="12">
        <name>Fe-coproporphyrin III</name>
        <dbReference type="ChEBI" id="CHEBI:68438"/>
    </cofactor>
</comment>
<dbReference type="SUPFAM" id="SSF54909">
    <property type="entry name" value="Dimeric alpha+beta barrel"/>
    <property type="match status" value="1"/>
</dbReference>
<reference evidence="14 15" key="1">
    <citation type="journal article" date="2018" name="Vet. Microbiol.">
        <title>Clonal diversity and geographic distribution of methicillin-resistant Staphylococcus pseudintermedius from Australian animals: Discovery of novel sequence types.</title>
        <authorList>
            <person name="Worthing K.A."/>
            <person name="Abraham S."/>
            <person name="Coombs G.W."/>
            <person name="Pang S."/>
            <person name="Saputra S."/>
            <person name="Jordan D."/>
            <person name="Trott D.J."/>
            <person name="Norris J.M."/>
        </authorList>
    </citation>
    <scope>NUCLEOTIDE SEQUENCE [LARGE SCALE GENOMIC DNA]</scope>
    <source>
        <strain evidence="14 15">ST71 3</strain>
    </source>
</reference>
<comment type="caution">
    <text evidence="14">The sequence shown here is derived from an EMBL/GenBank/DDBJ whole genome shotgun (WGS) entry which is preliminary data.</text>
</comment>
<evidence type="ECO:0000256" key="11">
    <source>
        <dbReference type="ARBA" id="ARBA00049896"/>
    </source>
</evidence>
<evidence type="ECO:0000256" key="1">
    <source>
        <dbReference type="ARBA" id="ARBA00009276"/>
    </source>
</evidence>
<dbReference type="InterPro" id="IPR031332">
    <property type="entry name" value="CHDC"/>
</dbReference>
<keyword evidence="4" id="KW-0479">Metal-binding</keyword>
<dbReference type="EC" id="1.3.98.5" evidence="13"/>
<evidence type="ECO:0000256" key="3">
    <source>
        <dbReference type="ARBA" id="ARBA00022617"/>
    </source>
</evidence>
<evidence type="ECO:0000256" key="7">
    <source>
        <dbReference type="ARBA" id="ARBA00023133"/>
    </source>
</evidence>
<dbReference type="GO" id="GO:0004601">
    <property type="term" value="F:peroxidase activity"/>
    <property type="evidence" value="ECO:0007669"/>
    <property type="project" value="UniProtKB-KW"/>
</dbReference>
<keyword evidence="14" id="KW-0575">Peroxidase</keyword>
<dbReference type="InterPro" id="IPR011008">
    <property type="entry name" value="Dimeric_a/b-barrel"/>
</dbReference>
<dbReference type="Pfam" id="PF06778">
    <property type="entry name" value="Chlor_dismutase"/>
    <property type="match status" value="1"/>
</dbReference>
<name>A0A317ZCE8_STAPS</name>
<gene>
    <name evidence="14" type="ORF">DD924_01910</name>
</gene>
<comment type="similarity">
    <text evidence="1">Belongs to the ChdC family. Type 1 subfamily.</text>
</comment>
<dbReference type="GO" id="GO:0046872">
    <property type="term" value="F:metal ion binding"/>
    <property type="evidence" value="ECO:0007669"/>
    <property type="project" value="UniProtKB-KW"/>
</dbReference>
<dbReference type="InterPro" id="IPR010644">
    <property type="entry name" value="ChdC/CLD"/>
</dbReference>
<dbReference type="GO" id="GO:0006783">
    <property type="term" value="P:heme biosynthetic process"/>
    <property type="evidence" value="ECO:0007669"/>
    <property type="project" value="UniProtKB-KW"/>
</dbReference>
<dbReference type="STRING" id="937773.SPSINT_0283"/>
<dbReference type="NCBIfam" id="NF008913">
    <property type="entry name" value="PRK12276.1"/>
    <property type="match status" value="1"/>
</dbReference>
<dbReference type="HAMAP" id="MF_01442">
    <property type="entry name" value="Coproheme_decarbox_1"/>
    <property type="match status" value="1"/>
</dbReference>
<sequence length="260" mass="30725">MSHAAETLDGWYSLHLFYAIDWASWRLVPQEDRADMIAEFHRLMDRLKQSQSEGQGDQVLYNVTGQKADLLLWVLRPEMKDLTEIENEMNKLAISDHFIPTYSYVSVVELSNYLAGDSNEDPYENPHVKARLYPELPEKEYICFYPMNKRRNETYNWYMLSMEERKKLMYDHGMIGRKYAGKIKQFITGSVGFDDFEWGVTLFADDVLQFKKIVYEMRFDETTARYGEFGSFFVGHRLDTARFDAIYSWAMLHFPFAHLA</sequence>
<evidence type="ECO:0000256" key="4">
    <source>
        <dbReference type="ARBA" id="ARBA00022723"/>
    </source>
</evidence>
<comment type="catalytic activity">
    <reaction evidence="11">
        <text>Fe-coproporphyrin III + 2 H2O2 + 2 H(+) = heme b + 2 CO2 + 4 H2O</text>
        <dbReference type="Rhea" id="RHEA:56516"/>
        <dbReference type="ChEBI" id="CHEBI:15377"/>
        <dbReference type="ChEBI" id="CHEBI:15378"/>
        <dbReference type="ChEBI" id="CHEBI:16240"/>
        <dbReference type="ChEBI" id="CHEBI:16526"/>
        <dbReference type="ChEBI" id="CHEBI:60344"/>
        <dbReference type="ChEBI" id="CHEBI:68438"/>
        <dbReference type="EC" id="1.3.98.5"/>
    </reaction>
    <physiologicalReaction direction="left-to-right" evidence="11">
        <dbReference type="Rhea" id="RHEA:56517"/>
    </physiologicalReaction>
</comment>